<dbReference type="RefSeq" id="WP_303975807.1">
    <property type="nucleotide sequence ID" value="NZ_JABZXR010000020.1"/>
</dbReference>
<evidence type="ECO:0000313" key="2">
    <source>
        <dbReference type="Proteomes" id="UP000756427"/>
    </source>
</evidence>
<dbReference type="EMBL" id="JABZXR010000020">
    <property type="protein sequence ID" value="MBF1663988.1"/>
    <property type="molecule type" value="Genomic_DNA"/>
</dbReference>
<reference evidence="1" key="1">
    <citation type="submission" date="2020-04" db="EMBL/GenBank/DDBJ databases">
        <title>Deep metagenomics examines the oral microbiome during advanced dental caries in children, revealing novel taxa and co-occurrences with host molecules.</title>
        <authorList>
            <person name="Baker J.L."/>
            <person name="Morton J.T."/>
            <person name="Dinis M."/>
            <person name="Alvarez R."/>
            <person name="Tran N.C."/>
            <person name="Knight R."/>
            <person name="Edlund A."/>
        </authorList>
    </citation>
    <scope>NUCLEOTIDE SEQUENCE</scope>
    <source>
        <strain evidence="1">JCVI_44_bin.2</strain>
    </source>
</reference>
<sequence>MNEKHLTPAEALATEHASTIWWARHLTVHTRDPRLRGKKAPALHCGACQEVYAELEPGNIAHTMGTAAAEHIKTAHPDFWVELVAHAKKCLEAARICWDRRNSIRHDLQPALHENELFKNRANIHIPCPLDCGVTLHDALTADQIKDWDKLQFSDEAVEHCITRLAEHLMRHRRSQIAQLL</sequence>
<comment type="caution">
    <text evidence="1">The sequence shown here is derived from an EMBL/GenBank/DDBJ whole genome shotgun (WGS) entry which is preliminary data.</text>
</comment>
<name>A0A930LGT1_9MICC</name>
<accession>A0A930LGT1</accession>
<dbReference type="AlphaFoldDB" id="A0A930LGT1"/>
<dbReference type="Proteomes" id="UP000756427">
    <property type="component" value="Unassembled WGS sequence"/>
</dbReference>
<organism evidence="1 2">
    <name type="scientific">Rothia mucilaginosa</name>
    <dbReference type="NCBI Taxonomy" id="43675"/>
    <lineage>
        <taxon>Bacteria</taxon>
        <taxon>Bacillati</taxon>
        <taxon>Actinomycetota</taxon>
        <taxon>Actinomycetes</taxon>
        <taxon>Micrococcales</taxon>
        <taxon>Micrococcaceae</taxon>
        <taxon>Rothia</taxon>
    </lineage>
</organism>
<gene>
    <name evidence="1" type="ORF">HXO64_05465</name>
</gene>
<proteinExistence type="predicted"/>
<evidence type="ECO:0000313" key="1">
    <source>
        <dbReference type="EMBL" id="MBF1663988.1"/>
    </source>
</evidence>
<protein>
    <submittedName>
        <fullName evidence="1">Uncharacterized protein</fullName>
    </submittedName>
</protein>